<dbReference type="GO" id="GO:0010181">
    <property type="term" value="F:FMN binding"/>
    <property type="evidence" value="ECO:0007669"/>
    <property type="project" value="InterPro"/>
</dbReference>
<dbReference type="Gene3D" id="2.30.110.10">
    <property type="entry name" value="Electron Transport, Fmn-binding Protein, Chain A"/>
    <property type="match status" value="1"/>
</dbReference>
<sequence>MFVVTTAHGGRRAGCLVGFAAQCSIDPPRFMIWLSKKNHTYEVARHATTLAVHTLTTAERELASLFGSHTGDEEDKFTRCAWRPGPDGVPLLEDSPALFTGEVLDRHDTGDHVGFLVRPTSAVVRREARPQLTFQDVRDFEPGHAA</sequence>
<dbReference type="InterPro" id="IPR050268">
    <property type="entry name" value="NADH-dep_flavin_reductase"/>
</dbReference>
<dbReference type="PANTHER" id="PTHR30466:SF15">
    <property type="entry name" value="POSSIBLE OXIDOREDUCTASE"/>
    <property type="match status" value="1"/>
</dbReference>
<reference evidence="3 4" key="1">
    <citation type="submission" date="2016-10" db="EMBL/GenBank/DDBJ databases">
        <authorList>
            <person name="de Groot N.N."/>
        </authorList>
    </citation>
    <scope>NUCLEOTIDE SEQUENCE [LARGE SCALE GENOMIC DNA]</scope>
    <source>
        <strain evidence="3 4">DSM 44468</strain>
    </source>
</reference>
<evidence type="ECO:0000313" key="3">
    <source>
        <dbReference type="EMBL" id="SFI67849.1"/>
    </source>
</evidence>
<dbReference type="Pfam" id="PF01613">
    <property type="entry name" value="Flavin_Reduct"/>
    <property type="match status" value="1"/>
</dbReference>
<dbReference type="InterPro" id="IPR012349">
    <property type="entry name" value="Split_barrel_FMN-bd"/>
</dbReference>
<gene>
    <name evidence="3" type="ORF">SAMN05421835_101425</name>
</gene>
<accession>A0A1I3K5S4</accession>
<name>A0A1I3K5S4_9PSEU</name>
<evidence type="ECO:0000313" key="4">
    <source>
        <dbReference type="Proteomes" id="UP000199025"/>
    </source>
</evidence>
<dbReference type="PANTHER" id="PTHR30466">
    <property type="entry name" value="FLAVIN REDUCTASE"/>
    <property type="match status" value="1"/>
</dbReference>
<dbReference type="EMBL" id="FORP01000001">
    <property type="protein sequence ID" value="SFI67849.1"/>
    <property type="molecule type" value="Genomic_DNA"/>
</dbReference>
<dbReference type="SUPFAM" id="SSF50475">
    <property type="entry name" value="FMN-binding split barrel"/>
    <property type="match status" value="1"/>
</dbReference>
<dbReference type="STRING" id="115433.SAMN05421835_101425"/>
<dbReference type="Proteomes" id="UP000199025">
    <property type="component" value="Unassembled WGS sequence"/>
</dbReference>
<organism evidence="3 4">
    <name type="scientific">Amycolatopsis sacchari</name>
    <dbReference type="NCBI Taxonomy" id="115433"/>
    <lineage>
        <taxon>Bacteria</taxon>
        <taxon>Bacillati</taxon>
        <taxon>Actinomycetota</taxon>
        <taxon>Actinomycetes</taxon>
        <taxon>Pseudonocardiales</taxon>
        <taxon>Pseudonocardiaceae</taxon>
        <taxon>Amycolatopsis</taxon>
    </lineage>
</organism>
<dbReference type="AlphaFoldDB" id="A0A1I3K5S4"/>
<keyword evidence="1" id="KW-0560">Oxidoreductase</keyword>
<evidence type="ECO:0000259" key="2">
    <source>
        <dbReference type="SMART" id="SM00903"/>
    </source>
</evidence>
<dbReference type="SMART" id="SM00903">
    <property type="entry name" value="Flavin_Reduct"/>
    <property type="match status" value="1"/>
</dbReference>
<dbReference type="GO" id="GO:0042602">
    <property type="term" value="F:riboflavin reductase (NADPH) activity"/>
    <property type="evidence" value="ECO:0007669"/>
    <property type="project" value="TreeGrafter"/>
</dbReference>
<keyword evidence="4" id="KW-1185">Reference proteome</keyword>
<dbReference type="InterPro" id="IPR002563">
    <property type="entry name" value="Flavin_Rdtase-like_dom"/>
</dbReference>
<evidence type="ECO:0000256" key="1">
    <source>
        <dbReference type="ARBA" id="ARBA00023002"/>
    </source>
</evidence>
<proteinExistence type="predicted"/>
<feature type="domain" description="Flavin reductase like" evidence="2">
    <location>
        <begin position="1"/>
        <end position="141"/>
    </location>
</feature>
<protein>
    <submittedName>
        <fullName evidence="3">NADH-FMN oxidoreductase RutF, flavin reductase (DIM6/NTAB) family</fullName>
    </submittedName>
</protein>